<evidence type="ECO:0008006" key="2">
    <source>
        <dbReference type="Google" id="ProtNLM"/>
    </source>
</evidence>
<sequence length="96" mass="11022">ELFINLSKFTSFMSSEKSKVYFGSFQNGRSSTFASFAVKLDKIVELLLEETPIEKKDKVAVKMHLGFSDGYQTIPVFFVRRIVEAIKKKGHKLKKK</sequence>
<protein>
    <recommendedName>
        <fullName evidence="2">DUF362 domain-containing protein</fullName>
    </recommendedName>
</protein>
<name>X1F718_9ZZZZ</name>
<dbReference type="EMBL" id="BARU01009719">
    <property type="protein sequence ID" value="GAH40722.1"/>
    <property type="molecule type" value="Genomic_DNA"/>
</dbReference>
<reference evidence="1" key="1">
    <citation type="journal article" date="2014" name="Front. Microbiol.">
        <title>High frequency of phylogenetically diverse reductive dehalogenase-homologous genes in deep subseafloor sedimentary metagenomes.</title>
        <authorList>
            <person name="Kawai M."/>
            <person name="Futagami T."/>
            <person name="Toyoda A."/>
            <person name="Takaki Y."/>
            <person name="Nishi S."/>
            <person name="Hori S."/>
            <person name="Arai W."/>
            <person name="Tsubouchi T."/>
            <person name="Morono Y."/>
            <person name="Uchiyama I."/>
            <person name="Ito T."/>
            <person name="Fujiyama A."/>
            <person name="Inagaki F."/>
            <person name="Takami H."/>
        </authorList>
    </citation>
    <scope>NUCLEOTIDE SEQUENCE</scope>
    <source>
        <strain evidence="1">Expedition CK06-06</strain>
    </source>
</reference>
<dbReference type="AlphaFoldDB" id="X1F718"/>
<evidence type="ECO:0000313" key="1">
    <source>
        <dbReference type="EMBL" id="GAH40722.1"/>
    </source>
</evidence>
<gene>
    <name evidence="1" type="ORF">S03H2_18705</name>
</gene>
<proteinExistence type="predicted"/>
<organism evidence="1">
    <name type="scientific">marine sediment metagenome</name>
    <dbReference type="NCBI Taxonomy" id="412755"/>
    <lineage>
        <taxon>unclassified sequences</taxon>
        <taxon>metagenomes</taxon>
        <taxon>ecological metagenomes</taxon>
    </lineage>
</organism>
<comment type="caution">
    <text evidence="1">The sequence shown here is derived from an EMBL/GenBank/DDBJ whole genome shotgun (WGS) entry which is preliminary data.</text>
</comment>
<accession>X1F718</accession>
<feature type="non-terminal residue" evidence="1">
    <location>
        <position position="1"/>
    </location>
</feature>